<organism evidence="3 4">
    <name type="scientific">Microtetraspora fusca</name>
    <dbReference type="NCBI Taxonomy" id="1997"/>
    <lineage>
        <taxon>Bacteria</taxon>
        <taxon>Bacillati</taxon>
        <taxon>Actinomycetota</taxon>
        <taxon>Actinomycetes</taxon>
        <taxon>Streptosporangiales</taxon>
        <taxon>Streptosporangiaceae</taxon>
        <taxon>Microtetraspora</taxon>
    </lineage>
</organism>
<proteinExistence type="predicted"/>
<dbReference type="EMBL" id="JBIAXI010000029">
    <property type="protein sequence ID" value="MFF4778260.1"/>
    <property type="molecule type" value="Genomic_DNA"/>
</dbReference>
<name>A0ABW6VGP1_MICFU</name>
<accession>A0ABW6VGP1</accession>
<dbReference type="Proteomes" id="UP001602119">
    <property type="component" value="Unassembled WGS sequence"/>
</dbReference>
<evidence type="ECO:0000256" key="1">
    <source>
        <dbReference type="SAM" id="MobiDB-lite"/>
    </source>
</evidence>
<comment type="caution">
    <text evidence="3">The sequence shown here is derived from an EMBL/GenBank/DDBJ whole genome shotgun (WGS) entry which is preliminary data.</text>
</comment>
<evidence type="ECO:0000256" key="2">
    <source>
        <dbReference type="SAM" id="SignalP"/>
    </source>
</evidence>
<sequence length="126" mass="14950">MLKNAFATGALVASALVLPVTFSALPANATAASHGEGSGATTTKAADCWWSNGCKYCKENGRTRRVTCEHRGREHRERYEHRRHRERYEHRRYPEHRERYEHRRYPEHREHWGHEHGWSHEERGRH</sequence>
<keyword evidence="4" id="KW-1185">Reference proteome</keyword>
<evidence type="ECO:0000313" key="3">
    <source>
        <dbReference type="EMBL" id="MFF4778260.1"/>
    </source>
</evidence>
<dbReference type="RefSeq" id="WP_387346811.1">
    <property type="nucleotide sequence ID" value="NZ_JBIAXI010000029.1"/>
</dbReference>
<feature type="signal peptide" evidence="2">
    <location>
        <begin position="1"/>
        <end position="29"/>
    </location>
</feature>
<gene>
    <name evidence="3" type="ORF">ACFY05_36095</name>
</gene>
<reference evidence="3 4" key="1">
    <citation type="submission" date="2024-10" db="EMBL/GenBank/DDBJ databases">
        <title>The Natural Products Discovery Center: Release of the First 8490 Sequenced Strains for Exploring Actinobacteria Biosynthetic Diversity.</title>
        <authorList>
            <person name="Kalkreuter E."/>
            <person name="Kautsar S.A."/>
            <person name="Yang D."/>
            <person name="Bader C.D."/>
            <person name="Teijaro C.N."/>
            <person name="Fluegel L."/>
            <person name="Davis C.M."/>
            <person name="Simpson J.R."/>
            <person name="Lauterbach L."/>
            <person name="Steele A.D."/>
            <person name="Gui C."/>
            <person name="Meng S."/>
            <person name="Li G."/>
            <person name="Viehrig K."/>
            <person name="Ye F."/>
            <person name="Su P."/>
            <person name="Kiefer A.F."/>
            <person name="Nichols A."/>
            <person name="Cepeda A.J."/>
            <person name="Yan W."/>
            <person name="Fan B."/>
            <person name="Jiang Y."/>
            <person name="Adhikari A."/>
            <person name="Zheng C.-J."/>
            <person name="Schuster L."/>
            <person name="Cowan T.M."/>
            <person name="Smanski M.J."/>
            <person name="Chevrette M.G."/>
            <person name="De Carvalho L.P.S."/>
            <person name="Shen B."/>
        </authorList>
    </citation>
    <scope>NUCLEOTIDE SEQUENCE [LARGE SCALE GENOMIC DNA]</scope>
    <source>
        <strain evidence="3 4">NPDC001281</strain>
    </source>
</reference>
<keyword evidence="2" id="KW-0732">Signal</keyword>
<evidence type="ECO:0000313" key="4">
    <source>
        <dbReference type="Proteomes" id="UP001602119"/>
    </source>
</evidence>
<feature type="chain" id="PRO_5045498640" evidence="2">
    <location>
        <begin position="30"/>
        <end position="126"/>
    </location>
</feature>
<feature type="region of interest" description="Disordered" evidence="1">
    <location>
        <begin position="69"/>
        <end position="103"/>
    </location>
</feature>
<protein>
    <submittedName>
        <fullName evidence="3">Uncharacterized protein</fullName>
    </submittedName>
</protein>